<evidence type="ECO:0000313" key="3">
    <source>
        <dbReference type="EMBL" id="MCD4840035.1"/>
    </source>
</evidence>
<dbReference type="InterPro" id="IPR019076">
    <property type="entry name" value="Spore_lipoprot_YhcN/YlaJ-like"/>
</dbReference>
<feature type="signal peptide" evidence="2">
    <location>
        <begin position="1"/>
        <end position="24"/>
    </location>
</feature>
<evidence type="ECO:0000256" key="1">
    <source>
        <dbReference type="SAM" id="MobiDB-lite"/>
    </source>
</evidence>
<dbReference type="Pfam" id="PF09580">
    <property type="entry name" value="Spore_YhcN_YlaJ"/>
    <property type="match status" value="1"/>
</dbReference>
<organism evidence="3 4">
    <name type="scientific">Neobacillus sedimentimangrovi</name>
    <dbReference type="NCBI Taxonomy" id="2699460"/>
    <lineage>
        <taxon>Bacteria</taxon>
        <taxon>Bacillati</taxon>
        <taxon>Bacillota</taxon>
        <taxon>Bacilli</taxon>
        <taxon>Bacillales</taxon>
        <taxon>Bacillaceae</taxon>
        <taxon>Neobacillus</taxon>
    </lineage>
</organism>
<keyword evidence="3" id="KW-0449">Lipoprotein</keyword>
<evidence type="ECO:0000256" key="2">
    <source>
        <dbReference type="SAM" id="SignalP"/>
    </source>
</evidence>
<reference evidence="3 4" key="1">
    <citation type="journal article" date="2023" name="Antonie Van Leeuwenhoek">
        <title>Unveiling the genomic potential of a novel thermostable glycoside hydrolases producing Neobacillus sedimentimangrovi UE25.</title>
        <authorList>
            <person name="Ejaz U."/>
            <person name="Saleem F."/>
            <person name="Rashid R."/>
            <person name="Hasan K.A."/>
            <person name="Syed M.N."/>
            <person name="Sohail M."/>
        </authorList>
    </citation>
    <scope>NUCLEOTIDE SEQUENCE [LARGE SCALE GENOMIC DNA]</scope>
    <source>
        <strain evidence="3 4">UE25</strain>
    </source>
</reference>
<dbReference type="EMBL" id="JAJODE010000051">
    <property type="protein sequence ID" value="MCD4840035.1"/>
    <property type="molecule type" value="Genomic_DNA"/>
</dbReference>
<keyword evidence="2" id="KW-0732">Signal</keyword>
<gene>
    <name evidence="3" type="ORF">LRS37_14360</name>
</gene>
<accession>A0ABS8QLV4</accession>
<evidence type="ECO:0000313" key="4">
    <source>
        <dbReference type="Proteomes" id="UP001162836"/>
    </source>
</evidence>
<name>A0ABS8QLV4_9BACI</name>
<sequence length="211" mass="23739">MKKFIPIIGLCALTLLPGCTNNMANRDVYEESGNTINVNNKRNELYREDQLQGTKNISNQYGYVRNQKSPLMNDNTANNNDTGLDREQLANIISKLAAEIPNVNDVAALVTDQEVLVAYQTDTKNRELTADQVKRTALSVVPRYYHVYVSDNKAHIRDIENLANFTSTSKKAREQVNAVIKRMKTSPQGSRMNNSEDENGLTPDDKTKTSR</sequence>
<feature type="region of interest" description="Disordered" evidence="1">
    <location>
        <begin position="182"/>
        <end position="211"/>
    </location>
</feature>
<dbReference type="Proteomes" id="UP001162836">
    <property type="component" value="Unassembled WGS sequence"/>
</dbReference>
<dbReference type="RefSeq" id="WP_038537075.1">
    <property type="nucleotide sequence ID" value="NZ_JAAFZF010000028.1"/>
</dbReference>
<comment type="caution">
    <text evidence="3">The sequence shown here is derived from an EMBL/GenBank/DDBJ whole genome shotgun (WGS) entry which is preliminary data.</text>
</comment>
<feature type="chain" id="PRO_5046269478" evidence="2">
    <location>
        <begin position="25"/>
        <end position="211"/>
    </location>
</feature>
<keyword evidence="4" id="KW-1185">Reference proteome</keyword>
<protein>
    <submittedName>
        <fullName evidence="3">YhcN/YlaJ family sporulation lipoprotein</fullName>
    </submittedName>
</protein>
<proteinExistence type="predicted"/>